<reference evidence="3" key="1">
    <citation type="submission" date="2022-11" db="EMBL/GenBank/DDBJ databases">
        <authorList>
            <person name="Petersen C."/>
        </authorList>
    </citation>
    <scope>NUCLEOTIDE SEQUENCE</scope>
    <source>
        <strain evidence="3">IBT 21917</strain>
    </source>
</reference>
<dbReference type="AlphaFoldDB" id="A0A9W9IHQ6"/>
<name>A0A9W9IHQ6_9EURO</name>
<dbReference type="SMART" id="SM00355">
    <property type="entry name" value="ZnF_C2H2"/>
    <property type="match status" value="3"/>
</dbReference>
<keyword evidence="1" id="KW-0863">Zinc-finger</keyword>
<dbReference type="GO" id="GO:0008270">
    <property type="term" value="F:zinc ion binding"/>
    <property type="evidence" value="ECO:0007669"/>
    <property type="project" value="UniProtKB-KW"/>
</dbReference>
<dbReference type="Gene3D" id="3.30.160.60">
    <property type="entry name" value="Classic Zinc Finger"/>
    <property type="match status" value="1"/>
</dbReference>
<accession>A0A9W9IHQ6</accession>
<keyword evidence="4" id="KW-1185">Reference proteome</keyword>
<feature type="domain" description="C2H2-type" evidence="2">
    <location>
        <begin position="206"/>
        <end position="235"/>
    </location>
</feature>
<keyword evidence="1" id="KW-0862">Zinc</keyword>
<dbReference type="OrthoDB" id="654211at2759"/>
<dbReference type="PROSITE" id="PS00028">
    <property type="entry name" value="ZINC_FINGER_C2H2_1"/>
    <property type="match status" value="1"/>
</dbReference>
<dbReference type="InterPro" id="IPR036236">
    <property type="entry name" value="Znf_C2H2_sf"/>
</dbReference>
<protein>
    <recommendedName>
        <fullName evidence="2">C2H2-type domain-containing protein</fullName>
    </recommendedName>
</protein>
<comment type="caution">
    <text evidence="3">The sequence shown here is derived from an EMBL/GenBank/DDBJ whole genome shotgun (WGS) entry which is preliminary data.</text>
</comment>
<evidence type="ECO:0000256" key="1">
    <source>
        <dbReference type="PROSITE-ProRule" id="PRU00042"/>
    </source>
</evidence>
<evidence type="ECO:0000313" key="3">
    <source>
        <dbReference type="EMBL" id="KAJ5179144.1"/>
    </source>
</evidence>
<dbReference type="EMBL" id="JAPQKO010000002">
    <property type="protein sequence ID" value="KAJ5179144.1"/>
    <property type="molecule type" value="Genomic_DNA"/>
</dbReference>
<evidence type="ECO:0000313" key="4">
    <source>
        <dbReference type="Proteomes" id="UP001146351"/>
    </source>
</evidence>
<proteinExistence type="predicted"/>
<dbReference type="PROSITE" id="PS50157">
    <property type="entry name" value="ZINC_FINGER_C2H2_2"/>
    <property type="match status" value="1"/>
</dbReference>
<gene>
    <name evidence="3" type="ORF">N7492_002354</name>
</gene>
<dbReference type="SUPFAM" id="SSF57667">
    <property type="entry name" value="beta-beta-alpha zinc fingers"/>
    <property type="match status" value="1"/>
</dbReference>
<sequence length="235" mass="26711">MMDTSVSPMEVPTGATTLVSSMQSYYDYGLSQSQLQDAQGYDTDQIDRWCMESMLVQSMYSNPAPYPEMNPLSFSGTEMASSTDPLFEENLDVLAKQFLSFPQSADLPSSYPAGLTGDLSFTFDLSTPSSALSQYGIPAANDTWRCAHPGCTSQTHFRRGCDLRKHFNPHRNYLFCRHEDCTQYHRGGFSSKKDRARHEAKHSPGVVCDWDGCERVFSRVYNMKDHIRRIHLRRE</sequence>
<organism evidence="3 4">
    <name type="scientific">Penicillium capsulatum</name>
    <dbReference type="NCBI Taxonomy" id="69766"/>
    <lineage>
        <taxon>Eukaryota</taxon>
        <taxon>Fungi</taxon>
        <taxon>Dikarya</taxon>
        <taxon>Ascomycota</taxon>
        <taxon>Pezizomycotina</taxon>
        <taxon>Eurotiomycetes</taxon>
        <taxon>Eurotiomycetidae</taxon>
        <taxon>Eurotiales</taxon>
        <taxon>Aspergillaceae</taxon>
        <taxon>Penicillium</taxon>
    </lineage>
</organism>
<dbReference type="InterPro" id="IPR013087">
    <property type="entry name" value="Znf_C2H2_type"/>
</dbReference>
<keyword evidence="1" id="KW-0479">Metal-binding</keyword>
<dbReference type="Proteomes" id="UP001146351">
    <property type="component" value="Unassembled WGS sequence"/>
</dbReference>
<evidence type="ECO:0000259" key="2">
    <source>
        <dbReference type="PROSITE" id="PS50157"/>
    </source>
</evidence>
<reference evidence="3" key="2">
    <citation type="journal article" date="2023" name="IMA Fungus">
        <title>Comparative genomic study of the Penicillium genus elucidates a diverse pangenome and 15 lateral gene transfer events.</title>
        <authorList>
            <person name="Petersen C."/>
            <person name="Sorensen T."/>
            <person name="Nielsen M.R."/>
            <person name="Sondergaard T.E."/>
            <person name="Sorensen J.L."/>
            <person name="Fitzpatrick D.A."/>
            <person name="Frisvad J.C."/>
            <person name="Nielsen K.L."/>
        </authorList>
    </citation>
    <scope>NUCLEOTIDE SEQUENCE</scope>
    <source>
        <strain evidence="3">IBT 21917</strain>
    </source>
</reference>